<proteinExistence type="predicted"/>
<reference evidence="2 3" key="1">
    <citation type="journal article" date="2018" name="Front. Plant Sci.">
        <title>Red Clover (Trifolium pratense) and Zigzag Clover (T. medium) - A Picture of Genomic Similarities and Differences.</title>
        <authorList>
            <person name="Dluhosova J."/>
            <person name="Istvanek J."/>
            <person name="Nedelnik J."/>
            <person name="Repkova J."/>
        </authorList>
    </citation>
    <scope>NUCLEOTIDE SEQUENCE [LARGE SCALE GENOMIC DNA]</scope>
    <source>
        <strain evidence="3">cv. 10/8</strain>
        <tissue evidence="2">Leaf</tissue>
    </source>
</reference>
<organism evidence="2 3">
    <name type="scientific">Trifolium medium</name>
    <dbReference type="NCBI Taxonomy" id="97028"/>
    <lineage>
        <taxon>Eukaryota</taxon>
        <taxon>Viridiplantae</taxon>
        <taxon>Streptophyta</taxon>
        <taxon>Embryophyta</taxon>
        <taxon>Tracheophyta</taxon>
        <taxon>Spermatophyta</taxon>
        <taxon>Magnoliopsida</taxon>
        <taxon>eudicotyledons</taxon>
        <taxon>Gunneridae</taxon>
        <taxon>Pentapetalae</taxon>
        <taxon>rosids</taxon>
        <taxon>fabids</taxon>
        <taxon>Fabales</taxon>
        <taxon>Fabaceae</taxon>
        <taxon>Papilionoideae</taxon>
        <taxon>50 kb inversion clade</taxon>
        <taxon>NPAAA clade</taxon>
        <taxon>Hologalegina</taxon>
        <taxon>IRL clade</taxon>
        <taxon>Trifolieae</taxon>
        <taxon>Trifolium</taxon>
    </lineage>
</organism>
<accession>A0A392UWT4</accession>
<feature type="compositionally biased region" description="Basic and acidic residues" evidence="1">
    <location>
        <begin position="10"/>
        <end position="25"/>
    </location>
</feature>
<dbReference type="EMBL" id="LXQA010955539">
    <property type="protein sequence ID" value="MCI78640.1"/>
    <property type="molecule type" value="Genomic_DNA"/>
</dbReference>
<comment type="caution">
    <text evidence="2">The sequence shown here is derived from an EMBL/GenBank/DDBJ whole genome shotgun (WGS) entry which is preliminary data.</text>
</comment>
<feature type="non-terminal residue" evidence="2">
    <location>
        <position position="1"/>
    </location>
</feature>
<protein>
    <submittedName>
        <fullName evidence="2">Uncharacterized protein</fullName>
    </submittedName>
</protein>
<evidence type="ECO:0000313" key="3">
    <source>
        <dbReference type="Proteomes" id="UP000265520"/>
    </source>
</evidence>
<evidence type="ECO:0000256" key="1">
    <source>
        <dbReference type="SAM" id="MobiDB-lite"/>
    </source>
</evidence>
<dbReference type="AlphaFoldDB" id="A0A392UWT4"/>
<feature type="region of interest" description="Disordered" evidence="1">
    <location>
        <begin position="1"/>
        <end position="44"/>
    </location>
</feature>
<gene>
    <name evidence="2" type="ORF">A2U01_0099911</name>
</gene>
<dbReference type="Proteomes" id="UP000265520">
    <property type="component" value="Unassembled WGS sequence"/>
</dbReference>
<evidence type="ECO:0000313" key="2">
    <source>
        <dbReference type="EMBL" id="MCI78640.1"/>
    </source>
</evidence>
<sequence>PGLRKAQLGEPERAHQAKAGREAARHGQQGCFAQDFTKIHPSAS</sequence>
<keyword evidence="3" id="KW-1185">Reference proteome</keyword>
<name>A0A392UWT4_9FABA</name>